<dbReference type="PANTHER" id="PTHR46268:SF6">
    <property type="entry name" value="UNIVERSAL STRESS PROTEIN UP12"/>
    <property type="match status" value="1"/>
</dbReference>
<dbReference type="InterPro" id="IPR014729">
    <property type="entry name" value="Rossmann-like_a/b/a_fold"/>
</dbReference>
<organism evidence="3 4">
    <name type="scientific">Halobellus litoreus</name>
    <dbReference type="NCBI Taxonomy" id="755310"/>
    <lineage>
        <taxon>Archaea</taxon>
        <taxon>Methanobacteriati</taxon>
        <taxon>Methanobacteriota</taxon>
        <taxon>Stenosarchaea group</taxon>
        <taxon>Halobacteria</taxon>
        <taxon>Halobacteriales</taxon>
        <taxon>Haloferacaceae</taxon>
        <taxon>Halobellus</taxon>
    </lineage>
</organism>
<dbReference type="CDD" id="cd00293">
    <property type="entry name" value="USP-like"/>
    <property type="match status" value="2"/>
</dbReference>
<feature type="domain" description="UspA" evidence="2">
    <location>
        <begin position="162"/>
        <end position="295"/>
    </location>
</feature>
<evidence type="ECO:0000259" key="2">
    <source>
        <dbReference type="Pfam" id="PF00582"/>
    </source>
</evidence>
<dbReference type="SUPFAM" id="SSF52402">
    <property type="entry name" value="Adenine nucleotide alpha hydrolases-like"/>
    <property type="match status" value="2"/>
</dbReference>
<evidence type="ECO:0000313" key="3">
    <source>
        <dbReference type="EMBL" id="MFD1687483.1"/>
    </source>
</evidence>
<feature type="domain" description="UspA" evidence="2">
    <location>
        <begin position="9"/>
        <end position="146"/>
    </location>
</feature>
<evidence type="ECO:0000313" key="4">
    <source>
        <dbReference type="Proteomes" id="UP001597092"/>
    </source>
</evidence>
<proteinExistence type="inferred from homology"/>
<dbReference type="Proteomes" id="UP001597092">
    <property type="component" value="Unassembled WGS sequence"/>
</dbReference>
<name>A0ABD6DYW1_9EURY</name>
<dbReference type="EMBL" id="JBHUDP010000013">
    <property type="protein sequence ID" value="MFD1687483.1"/>
    <property type="molecule type" value="Genomic_DNA"/>
</dbReference>
<dbReference type="Pfam" id="PF00582">
    <property type="entry name" value="Usp"/>
    <property type="match status" value="2"/>
</dbReference>
<dbReference type="RefSeq" id="WP_390282617.1">
    <property type="nucleotide sequence ID" value="NZ_JBHUDP010000013.1"/>
</dbReference>
<dbReference type="PANTHER" id="PTHR46268">
    <property type="entry name" value="STRESS RESPONSE PROTEIN NHAX"/>
    <property type="match status" value="1"/>
</dbReference>
<gene>
    <name evidence="3" type="ORF">ACFSAS_17975</name>
</gene>
<dbReference type="PRINTS" id="PR01438">
    <property type="entry name" value="UNVRSLSTRESS"/>
</dbReference>
<sequence>MPIEEPICDHILLPTDGSTATEQAVSHGLGLARTSDATVHALYVTDESEFSAVTDASAHEQLRFSVEKLGRRATTDIAETAAEFDLTAEHELRQGTPYEEIFDHVVEQNIDLVAMGTHGQAGVGPDLGSTTLRVVRNADVPVLTVRFREDIDIDVANYYEVYDDVLVATDGSDGSMVAAEQGIDIAEMYGATVHALYVVDTNTYAYEDVPRSIVGLLKESGNTALDEIAAMGRERGVEVETPIRRGRPSRELLNYVDENDVDLVTLGAHGRTSEVHLGSTTERVIRMSRQPTLSVQ</sequence>
<dbReference type="Gene3D" id="3.40.50.620">
    <property type="entry name" value="HUPs"/>
    <property type="match status" value="2"/>
</dbReference>
<dbReference type="AlphaFoldDB" id="A0ABD6DYW1"/>
<comment type="caution">
    <text evidence="3">The sequence shown here is derived from an EMBL/GenBank/DDBJ whole genome shotgun (WGS) entry which is preliminary data.</text>
</comment>
<keyword evidence="4" id="KW-1185">Reference proteome</keyword>
<comment type="similarity">
    <text evidence="1">Belongs to the universal stress protein A family.</text>
</comment>
<reference evidence="3 4" key="1">
    <citation type="journal article" date="2019" name="Int. J. Syst. Evol. Microbiol.">
        <title>The Global Catalogue of Microorganisms (GCM) 10K type strain sequencing project: providing services to taxonomists for standard genome sequencing and annotation.</title>
        <authorList>
            <consortium name="The Broad Institute Genomics Platform"/>
            <consortium name="The Broad Institute Genome Sequencing Center for Infectious Disease"/>
            <person name="Wu L."/>
            <person name="Ma J."/>
        </authorList>
    </citation>
    <scope>NUCLEOTIDE SEQUENCE [LARGE SCALE GENOMIC DNA]</scope>
    <source>
        <strain evidence="3 4">CGMCC 1.10387</strain>
    </source>
</reference>
<evidence type="ECO:0000256" key="1">
    <source>
        <dbReference type="ARBA" id="ARBA00008791"/>
    </source>
</evidence>
<protein>
    <submittedName>
        <fullName evidence="3">Universal stress protein</fullName>
    </submittedName>
</protein>
<accession>A0ABD6DYW1</accession>
<dbReference type="InterPro" id="IPR006015">
    <property type="entry name" value="Universal_stress_UspA"/>
</dbReference>
<dbReference type="InterPro" id="IPR006016">
    <property type="entry name" value="UspA"/>
</dbReference>